<dbReference type="RefSeq" id="WP_344079171.1">
    <property type="nucleotide sequence ID" value="NZ_BAAALS010000007.1"/>
</dbReference>
<evidence type="ECO:0000313" key="2">
    <source>
        <dbReference type="Proteomes" id="UP001500655"/>
    </source>
</evidence>
<dbReference type="EMBL" id="BAAALS010000007">
    <property type="protein sequence ID" value="GAA1748686.1"/>
    <property type="molecule type" value="Genomic_DNA"/>
</dbReference>
<reference evidence="1 2" key="1">
    <citation type="journal article" date="2019" name="Int. J. Syst. Evol. Microbiol.">
        <title>The Global Catalogue of Microorganisms (GCM) 10K type strain sequencing project: providing services to taxonomists for standard genome sequencing and annotation.</title>
        <authorList>
            <consortium name="The Broad Institute Genomics Platform"/>
            <consortium name="The Broad Institute Genome Sequencing Center for Infectious Disease"/>
            <person name="Wu L."/>
            <person name="Ma J."/>
        </authorList>
    </citation>
    <scope>NUCLEOTIDE SEQUENCE [LARGE SCALE GENOMIC DNA]</scope>
    <source>
        <strain evidence="1 2">JCM 13249</strain>
    </source>
</reference>
<evidence type="ECO:0000313" key="1">
    <source>
        <dbReference type="EMBL" id="GAA1748686.1"/>
    </source>
</evidence>
<proteinExistence type="predicted"/>
<sequence length="45" mass="5190">MTAGTKLMSFFRALFAPHYPRNYIGRHRARYAIPLPVSLVSLRRG</sequence>
<dbReference type="Proteomes" id="UP001500655">
    <property type="component" value="Unassembled WGS sequence"/>
</dbReference>
<accession>A0ABN2K5E0</accession>
<organism evidence="1 2">
    <name type="scientific">Luedemannella helvata</name>
    <dbReference type="NCBI Taxonomy" id="349315"/>
    <lineage>
        <taxon>Bacteria</taxon>
        <taxon>Bacillati</taxon>
        <taxon>Actinomycetota</taxon>
        <taxon>Actinomycetes</taxon>
        <taxon>Micromonosporales</taxon>
        <taxon>Micromonosporaceae</taxon>
        <taxon>Luedemannella</taxon>
    </lineage>
</organism>
<comment type="caution">
    <text evidence="1">The sequence shown here is derived from an EMBL/GenBank/DDBJ whole genome shotgun (WGS) entry which is preliminary data.</text>
</comment>
<name>A0ABN2K5E0_9ACTN</name>
<protein>
    <submittedName>
        <fullName evidence="1">Uncharacterized protein</fullName>
    </submittedName>
</protein>
<gene>
    <name evidence="1" type="ORF">GCM10009681_19920</name>
</gene>
<keyword evidence="2" id="KW-1185">Reference proteome</keyword>